<dbReference type="AlphaFoldDB" id="A0A0G1ML93"/>
<keyword evidence="1 2" id="KW-0129">CBS domain</keyword>
<dbReference type="PATRIC" id="fig|1619025.3.peg.678"/>
<comment type="caution">
    <text evidence="5">The sequence shown here is derived from an EMBL/GenBank/DDBJ whole genome shotgun (WGS) entry which is preliminary data.</text>
</comment>
<keyword evidence="3" id="KW-0472">Membrane</keyword>
<dbReference type="EMBL" id="LCJR01000017">
    <property type="protein sequence ID" value="KKT81577.1"/>
    <property type="molecule type" value="Genomic_DNA"/>
</dbReference>
<gene>
    <name evidence="5" type="ORF">UW79_C0017G0017</name>
</gene>
<evidence type="ECO:0000256" key="2">
    <source>
        <dbReference type="PROSITE-ProRule" id="PRU00703"/>
    </source>
</evidence>
<sequence length="216" mass="24526">MTTAKDLMTKKTVSVTPETPLLEAVKILEKKGFNGLPVVDGEGKVVGIITEYDMIIKGSSIHLPTFMKLFREMDLYKKDTGLIRDDLKKIFSLKVKDVMNADPLVLSADVSISEVDKAFNEHHRVNPIPIVNEKHQLAGIVSRSDMIKLFSGVNLKLKDGMNQEDIDKNIKIFLDNFQDQFILVGKFRTKWWLVASIFFTLVGFAIAWLLILRINF</sequence>
<dbReference type="Proteomes" id="UP000034032">
    <property type="component" value="Unassembled WGS sequence"/>
</dbReference>
<dbReference type="CDD" id="cd04586">
    <property type="entry name" value="CBS_pair_BON_assoc"/>
    <property type="match status" value="1"/>
</dbReference>
<feature type="domain" description="CBS" evidence="4">
    <location>
        <begin position="99"/>
        <end position="157"/>
    </location>
</feature>
<feature type="domain" description="CBS" evidence="4">
    <location>
        <begin position="8"/>
        <end position="65"/>
    </location>
</feature>
<keyword evidence="3" id="KW-1133">Transmembrane helix</keyword>
<evidence type="ECO:0000313" key="6">
    <source>
        <dbReference type="Proteomes" id="UP000034032"/>
    </source>
</evidence>
<organism evidence="5 6">
    <name type="scientific">Candidatus Yanofskybacteria bacterium GW2011_GWA2_44_9</name>
    <dbReference type="NCBI Taxonomy" id="1619025"/>
    <lineage>
        <taxon>Bacteria</taxon>
        <taxon>Candidatus Yanofskyibacteriota</taxon>
    </lineage>
</organism>
<dbReference type="InterPro" id="IPR000644">
    <property type="entry name" value="CBS_dom"/>
</dbReference>
<dbReference type="InterPro" id="IPR046342">
    <property type="entry name" value="CBS_dom_sf"/>
</dbReference>
<protein>
    <submittedName>
        <fullName evidence="5">CBS domain containing membrane protein</fullName>
    </submittedName>
</protein>
<reference evidence="5 6" key="1">
    <citation type="journal article" date="2015" name="Nature">
        <title>rRNA introns, odd ribosomes, and small enigmatic genomes across a large radiation of phyla.</title>
        <authorList>
            <person name="Brown C.T."/>
            <person name="Hug L.A."/>
            <person name="Thomas B.C."/>
            <person name="Sharon I."/>
            <person name="Castelle C.J."/>
            <person name="Singh A."/>
            <person name="Wilkins M.J."/>
            <person name="Williams K.H."/>
            <person name="Banfield J.F."/>
        </authorList>
    </citation>
    <scope>NUCLEOTIDE SEQUENCE [LARGE SCALE GENOMIC DNA]</scope>
</reference>
<dbReference type="PANTHER" id="PTHR43080:SF26">
    <property type="entry name" value="REGULATORY PROTEIN"/>
    <property type="match status" value="1"/>
</dbReference>
<dbReference type="InterPro" id="IPR051257">
    <property type="entry name" value="Diverse_CBS-Domain"/>
</dbReference>
<dbReference type="Gene3D" id="3.10.580.10">
    <property type="entry name" value="CBS-domain"/>
    <property type="match status" value="1"/>
</dbReference>
<keyword evidence="3" id="KW-0812">Transmembrane</keyword>
<evidence type="ECO:0000313" key="5">
    <source>
        <dbReference type="EMBL" id="KKT81577.1"/>
    </source>
</evidence>
<evidence type="ECO:0000256" key="1">
    <source>
        <dbReference type="ARBA" id="ARBA00023122"/>
    </source>
</evidence>
<evidence type="ECO:0000259" key="4">
    <source>
        <dbReference type="PROSITE" id="PS51371"/>
    </source>
</evidence>
<dbReference type="PANTHER" id="PTHR43080">
    <property type="entry name" value="CBS DOMAIN-CONTAINING PROTEIN CBSX3, MITOCHONDRIAL"/>
    <property type="match status" value="1"/>
</dbReference>
<accession>A0A0G1ML93</accession>
<dbReference type="SMART" id="SM00116">
    <property type="entry name" value="CBS"/>
    <property type="match status" value="2"/>
</dbReference>
<dbReference type="SUPFAM" id="SSF54631">
    <property type="entry name" value="CBS-domain pair"/>
    <property type="match status" value="1"/>
</dbReference>
<evidence type="ECO:0000256" key="3">
    <source>
        <dbReference type="SAM" id="Phobius"/>
    </source>
</evidence>
<feature type="transmembrane region" description="Helical" evidence="3">
    <location>
        <begin position="191"/>
        <end position="211"/>
    </location>
</feature>
<name>A0A0G1ML93_9BACT</name>
<dbReference type="PROSITE" id="PS51371">
    <property type="entry name" value="CBS"/>
    <property type="match status" value="2"/>
</dbReference>
<proteinExistence type="predicted"/>
<dbReference type="Pfam" id="PF00571">
    <property type="entry name" value="CBS"/>
    <property type="match status" value="2"/>
</dbReference>